<dbReference type="Pfam" id="PF13181">
    <property type="entry name" value="TPR_8"/>
    <property type="match status" value="1"/>
</dbReference>
<dbReference type="Pfam" id="PF13432">
    <property type="entry name" value="TPR_16"/>
    <property type="match status" value="1"/>
</dbReference>
<feature type="repeat" description="TPR" evidence="2">
    <location>
        <begin position="73"/>
        <end position="106"/>
    </location>
</feature>
<evidence type="ECO:0000313" key="3">
    <source>
        <dbReference type="EMBL" id="MEJ8472661.1"/>
    </source>
</evidence>
<keyword evidence="2" id="KW-0802">TPR repeat</keyword>
<feature type="repeat" description="TPR" evidence="2">
    <location>
        <begin position="107"/>
        <end position="140"/>
    </location>
</feature>
<dbReference type="EMBL" id="JBAKIA010000001">
    <property type="protein sequence ID" value="MEJ8472661.1"/>
    <property type="molecule type" value="Genomic_DNA"/>
</dbReference>
<name>A0ABU8TEX8_9HYPH</name>
<organism evidence="3 4">
    <name type="scientific">Roseibium algae</name>
    <dbReference type="NCBI Taxonomy" id="3123038"/>
    <lineage>
        <taxon>Bacteria</taxon>
        <taxon>Pseudomonadati</taxon>
        <taxon>Pseudomonadota</taxon>
        <taxon>Alphaproteobacteria</taxon>
        <taxon>Hyphomicrobiales</taxon>
        <taxon>Stappiaceae</taxon>
        <taxon>Roseibium</taxon>
    </lineage>
</organism>
<dbReference type="Gene3D" id="1.25.40.10">
    <property type="entry name" value="Tetratricopeptide repeat domain"/>
    <property type="match status" value="1"/>
</dbReference>
<dbReference type="SUPFAM" id="SSF52540">
    <property type="entry name" value="P-loop containing nucleoside triphosphate hydrolases"/>
    <property type="match status" value="1"/>
</dbReference>
<dbReference type="SMART" id="SM00028">
    <property type="entry name" value="TPR"/>
    <property type="match status" value="6"/>
</dbReference>
<comment type="caution">
    <text evidence="3">The sequence shown here is derived from an EMBL/GenBank/DDBJ whole genome shotgun (WGS) entry which is preliminary data.</text>
</comment>
<sequence length="553" mass="62216">MITNVTRLAQDALAHQHAGRIDVALAMFAEVISHEPRHPQANFSLGIAAYQSGEIDVAVGYLQTASSTARKHPQVHQLLGLALLNTGNYSGARTALQKAVALAPRTADFHAHLGDLYRLQHKPGLSRQSFERALRLDPENGYGLLGIGQLEISLGNIDEAVKWFEKAISAGKELPSVLHRLAFAQTHTEAPPALNQIENLIAEDIPRAKPDLAELHWAAGKIYHDLGDSQHASDHYRKARRLRYDPFDQAAHEDRLAFMKQVFNKDYFAARQGISDPSERPIFIFGMPRSGTTLVEQIFARHTEIASGGELEYFRQTQHTLGLMGPPSAALERQLTEMDAAEFKLLARDYLKTISAIDKRARRVTDKMPHNFEMLWLMSLIFPKATFVHCVRSPADTCISLLSHALSPAHNYCRTQESVGAYFQSYDSLMKHWYSVLPVRLHTLTYETLVHNQEGESRRLIEEADLEWQNQCMEFYNGDTPVTTFSDMQVRRPMYSSSIGRWKRHKDVLTRMLDALGPLAPEDADLTTAALKQDRPFSMPDTANDQIRSVKTG</sequence>
<dbReference type="InterPro" id="IPR026634">
    <property type="entry name" value="TPST-like"/>
</dbReference>
<keyword evidence="1" id="KW-0808">Transferase</keyword>
<evidence type="ECO:0000256" key="1">
    <source>
        <dbReference type="ARBA" id="ARBA00022679"/>
    </source>
</evidence>
<dbReference type="Pfam" id="PF13469">
    <property type="entry name" value="Sulfotransfer_3"/>
    <property type="match status" value="1"/>
</dbReference>
<dbReference type="PROSITE" id="PS50005">
    <property type="entry name" value="TPR"/>
    <property type="match status" value="2"/>
</dbReference>
<evidence type="ECO:0000313" key="4">
    <source>
        <dbReference type="Proteomes" id="UP001385499"/>
    </source>
</evidence>
<protein>
    <submittedName>
        <fullName evidence="3">Sulfotransferase</fullName>
    </submittedName>
</protein>
<dbReference type="InterPro" id="IPR027417">
    <property type="entry name" value="P-loop_NTPase"/>
</dbReference>
<reference evidence="3 4" key="1">
    <citation type="submission" date="2024-02" db="EMBL/GenBank/DDBJ databases">
        <title>Roseibium algae sp. nov., isolated from marine alga (Grateloupia sp.), showing potential in myo-inositol conversion.</title>
        <authorList>
            <person name="Wang Y."/>
        </authorList>
    </citation>
    <scope>NUCLEOTIDE SEQUENCE [LARGE SCALE GENOMIC DNA]</scope>
    <source>
        <strain evidence="3 4">H3510</strain>
    </source>
</reference>
<dbReference type="InterPro" id="IPR019734">
    <property type="entry name" value="TPR_rpt"/>
</dbReference>
<gene>
    <name evidence="3" type="ORF">V6575_01050</name>
</gene>
<dbReference type="PANTHER" id="PTHR12788:SF10">
    <property type="entry name" value="PROTEIN-TYROSINE SULFOTRANSFERASE"/>
    <property type="match status" value="1"/>
</dbReference>
<dbReference type="RefSeq" id="WP_340272135.1">
    <property type="nucleotide sequence ID" value="NZ_JBAKIA010000001.1"/>
</dbReference>
<evidence type="ECO:0000256" key="2">
    <source>
        <dbReference type="PROSITE-ProRule" id="PRU00339"/>
    </source>
</evidence>
<dbReference type="PANTHER" id="PTHR12788">
    <property type="entry name" value="PROTEIN-TYROSINE SULFOTRANSFERASE 2"/>
    <property type="match status" value="1"/>
</dbReference>
<dbReference type="Proteomes" id="UP001385499">
    <property type="component" value="Unassembled WGS sequence"/>
</dbReference>
<dbReference type="Pfam" id="PF14559">
    <property type="entry name" value="TPR_19"/>
    <property type="match status" value="1"/>
</dbReference>
<dbReference type="SUPFAM" id="SSF48452">
    <property type="entry name" value="TPR-like"/>
    <property type="match status" value="2"/>
</dbReference>
<proteinExistence type="predicted"/>
<dbReference type="InterPro" id="IPR011990">
    <property type="entry name" value="TPR-like_helical_dom_sf"/>
</dbReference>
<keyword evidence="4" id="KW-1185">Reference proteome</keyword>
<dbReference type="Gene3D" id="3.40.50.300">
    <property type="entry name" value="P-loop containing nucleotide triphosphate hydrolases"/>
    <property type="match status" value="1"/>
</dbReference>
<accession>A0ABU8TEX8</accession>